<organism evidence="2">
    <name type="scientific">Bactrocera dorsalis</name>
    <name type="common">Oriental fruit fly</name>
    <name type="synonym">Dacus dorsalis</name>
    <dbReference type="NCBI Taxonomy" id="27457"/>
    <lineage>
        <taxon>Eukaryota</taxon>
        <taxon>Metazoa</taxon>
        <taxon>Ecdysozoa</taxon>
        <taxon>Arthropoda</taxon>
        <taxon>Hexapoda</taxon>
        <taxon>Insecta</taxon>
        <taxon>Pterygota</taxon>
        <taxon>Neoptera</taxon>
        <taxon>Endopterygota</taxon>
        <taxon>Diptera</taxon>
        <taxon>Brachycera</taxon>
        <taxon>Muscomorpha</taxon>
        <taxon>Tephritoidea</taxon>
        <taxon>Tephritidae</taxon>
        <taxon>Bactrocera</taxon>
        <taxon>Bactrocera</taxon>
    </lineage>
</organism>
<reference evidence="2" key="1">
    <citation type="journal article" date="2014" name="BMC Genomics">
        <title>Characterizing the developmental transcriptome of the oriental fruit fly, Bactrocera dorsalis (Diptera: Tephritidae) through comparative genomic analysis with Drosophila melanogaster utilizing modENCODE datasets.</title>
        <authorList>
            <person name="Geib S.M."/>
            <person name="Calla B."/>
            <person name="Hall B."/>
            <person name="Hou S."/>
            <person name="Manoukis N.C."/>
        </authorList>
    </citation>
    <scope>NUCLEOTIDE SEQUENCE</scope>
    <source>
        <strain evidence="2">Punador</strain>
    </source>
</reference>
<dbReference type="OrthoDB" id="8016467at2759"/>
<keyword evidence="1" id="KW-0472">Membrane</keyword>
<accession>A0A034WCP5</accession>
<feature type="transmembrane region" description="Helical" evidence="1">
    <location>
        <begin position="162"/>
        <end position="180"/>
    </location>
</feature>
<dbReference type="EMBL" id="GAKP01007394">
    <property type="protein sequence ID" value="JAC51558.1"/>
    <property type="molecule type" value="Transcribed_RNA"/>
</dbReference>
<protein>
    <submittedName>
        <fullName evidence="2">Uncharacterized protein</fullName>
    </submittedName>
</protein>
<dbReference type="EMBL" id="GAKP01007398">
    <property type="protein sequence ID" value="JAC51554.1"/>
    <property type="molecule type" value="Transcribed_RNA"/>
</dbReference>
<proteinExistence type="predicted"/>
<dbReference type="AlphaFoldDB" id="A0A034WCP5"/>
<feature type="transmembrane region" description="Helical" evidence="1">
    <location>
        <begin position="48"/>
        <end position="68"/>
    </location>
</feature>
<dbReference type="GeneID" id="105224567"/>
<keyword evidence="1" id="KW-1133">Transmembrane helix</keyword>
<dbReference type="InterPro" id="IPR031720">
    <property type="entry name" value="DUF4728"/>
</dbReference>
<dbReference type="Pfam" id="PF15860">
    <property type="entry name" value="DUF4728"/>
    <property type="match status" value="1"/>
</dbReference>
<name>A0A034WCP5_BACDO</name>
<keyword evidence="1" id="KW-0812">Transmembrane</keyword>
<evidence type="ECO:0000256" key="1">
    <source>
        <dbReference type="SAM" id="Phobius"/>
    </source>
</evidence>
<feature type="transmembrane region" description="Helical" evidence="1">
    <location>
        <begin position="132"/>
        <end position="155"/>
    </location>
</feature>
<sequence>MKPNRKDPIAPVCPKTTSTIGTITAAAVAVDAPKHDDELHNLCENVTFIGWMGIIASTTLLLCTGLTMQWHHDVVRYLLLVLRRSTEMERSRGMLRRVVLTVSVSAYFLSAINVLMNMFLLTGVAKLNHKLMLPWLLFHAFIFGLFAHIALYITVSSLLMDLRIFVLLLASFSMIIMIFYKITYEVFNLCKTIRRNQLTNEQNLLNEESNKKSYLILQSEA</sequence>
<dbReference type="KEGG" id="bdr:105224567"/>
<feature type="transmembrane region" description="Helical" evidence="1">
    <location>
        <begin position="98"/>
        <end position="120"/>
    </location>
</feature>
<evidence type="ECO:0000313" key="2">
    <source>
        <dbReference type="EMBL" id="JAC51558.1"/>
    </source>
</evidence>
<dbReference type="RefSeq" id="XP_011200993.2">
    <property type="nucleotide sequence ID" value="XM_011202691.3"/>
</dbReference>